<gene>
    <name evidence="1" type="ORF">UFOPK2579_01588</name>
</gene>
<dbReference type="AlphaFoldDB" id="A0A6J6QQF5"/>
<organism evidence="1">
    <name type="scientific">freshwater metagenome</name>
    <dbReference type="NCBI Taxonomy" id="449393"/>
    <lineage>
        <taxon>unclassified sequences</taxon>
        <taxon>metagenomes</taxon>
        <taxon>ecological metagenomes</taxon>
    </lineage>
</organism>
<protein>
    <submittedName>
        <fullName evidence="1">Unannotated protein</fullName>
    </submittedName>
</protein>
<sequence>MRPDRDVLVCRDCCCGSAAKHPGVDHDAQRETLLRGAEEGGVRVRVVDCLSECERSNVVLVRDFTLGRRPHDTWLGDVVTPATTTAVLAWVRCGGPLPAELAPHRFVGGQG</sequence>
<accession>A0A6J6QQF5</accession>
<proteinExistence type="predicted"/>
<reference evidence="1" key="1">
    <citation type="submission" date="2020-05" db="EMBL/GenBank/DDBJ databases">
        <authorList>
            <person name="Chiriac C."/>
            <person name="Salcher M."/>
            <person name="Ghai R."/>
            <person name="Kavagutti S V."/>
        </authorList>
    </citation>
    <scope>NUCLEOTIDE SEQUENCE</scope>
</reference>
<name>A0A6J6QQF5_9ZZZZ</name>
<evidence type="ECO:0000313" key="1">
    <source>
        <dbReference type="EMBL" id="CAB4713637.1"/>
    </source>
</evidence>
<dbReference type="EMBL" id="CAEZXR010000188">
    <property type="protein sequence ID" value="CAB4713637.1"/>
    <property type="molecule type" value="Genomic_DNA"/>
</dbReference>